<comment type="caution">
    <text evidence="1">The sequence shown here is derived from an EMBL/GenBank/DDBJ whole genome shotgun (WGS) entry which is preliminary data.</text>
</comment>
<evidence type="ECO:0000313" key="1">
    <source>
        <dbReference type="EMBL" id="KAL2834816.1"/>
    </source>
</evidence>
<keyword evidence="2" id="KW-1185">Reference proteome</keyword>
<name>A0ABR4J451_9EURO</name>
<proteinExistence type="predicted"/>
<evidence type="ECO:0000313" key="2">
    <source>
        <dbReference type="Proteomes" id="UP001610446"/>
    </source>
</evidence>
<dbReference type="Proteomes" id="UP001610446">
    <property type="component" value="Unassembled WGS sequence"/>
</dbReference>
<protein>
    <submittedName>
        <fullName evidence="1">Uncharacterized protein</fullName>
    </submittedName>
</protein>
<dbReference type="EMBL" id="JBFXLU010000211">
    <property type="protein sequence ID" value="KAL2834816.1"/>
    <property type="molecule type" value="Genomic_DNA"/>
</dbReference>
<gene>
    <name evidence="1" type="ORF">BJY01DRAFT_223923</name>
</gene>
<reference evidence="1 2" key="1">
    <citation type="submission" date="2024-07" db="EMBL/GenBank/DDBJ databases">
        <title>Section-level genome sequencing and comparative genomics of Aspergillus sections Usti and Cavernicolus.</title>
        <authorList>
            <consortium name="Lawrence Berkeley National Laboratory"/>
            <person name="Nybo J.L."/>
            <person name="Vesth T.C."/>
            <person name="Theobald S."/>
            <person name="Frisvad J.C."/>
            <person name="Larsen T.O."/>
            <person name="Kjaerboelling I."/>
            <person name="Rothschild-Mancinelli K."/>
            <person name="Lyhne E.K."/>
            <person name="Kogle M.E."/>
            <person name="Barry K."/>
            <person name="Clum A."/>
            <person name="Na H."/>
            <person name="Ledsgaard L."/>
            <person name="Lin J."/>
            <person name="Lipzen A."/>
            <person name="Kuo A."/>
            <person name="Riley R."/>
            <person name="Mondo S."/>
            <person name="Labutti K."/>
            <person name="Haridas S."/>
            <person name="Pangalinan J."/>
            <person name="Salamov A.A."/>
            <person name="Simmons B.A."/>
            <person name="Magnuson J.K."/>
            <person name="Chen J."/>
            <person name="Drula E."/>
            <person name="Henrissat B."/>
            <person name="Wiebenga A."/>
            <person name="Lubbers R.J."/>
            <person name="Gomes A.C."/>
            <person name="Makela M.R."/>
            <person name="Stajich J."/>
            <person name="Grigoriev I.V."/>
            <person name="Mortensen U.H."/>
            <person name="De Vries R.P."/>
            <person name="Baker S.E."/>
            <person name="Andersen M.R."/>
        </authorList>
    </citation>
    <scope>NUCLEOTIDE SEQUENCE [LARGE SCALE GENOMIC DNA]</scope>
    <source>
        <strain evidence="1 2">CBS 123904</strain>
    </source>
</reference>
<accession>A0ABR4J451</accession>
<organism evidence="1 2">
    <name type="scientific">Aspergillus pseudoustus</name>
    <dbReference type="NCBI Taxonomy" id="1810923"/>
    <lineage>
        <taxon>Eukaryota</taxon>
        <taxon>Fungi</taxon>
        <taxon>Dikarya</taxon>
        <taxon>Ascomycota</taxon>
        <taxon>Pezizomycotina</taxon>
        <taxon>Eurotiomycetes</taxon>
        <taxon>Eurotiomycetidae</taxon>
        <taxon>Eurotiales</taxon>
        <taxon>Aspergillaceae</taxon>
        <taxon>Aspergillus</taxon>
        <taxon>Aspergillus subgen. Nidulantes</taxon>
    </lineage>
</organism>
<sequence>MASQPLLSVINLSSHNNVPNTLMSSLHRCGAFLFAVDDGVEVHLGKLSREAHAFFQQPMHKKMATTGYSPQSEERVRGEIMNKQSLYIGRQSAKQRQGIDPPEGLQIAIADLMKVGWNPIWKNACILTNCS</sequence>